<evidence type="ECO:0000256" key="1">
    <source>
        <dbReference type="SAM" id="MobiDB-lite"/>
    </source>
</evidence>
<protein>
    <submittedName>
        <fullName evidence="2">Uncharacterized protein</fullName>
    </submittedName>
</protein>
<feature type="compositionally biased region" description="Acidic residues" evidence="1">
    <location>
        <begin position="117"/>
        <end position="129"/>
    </location>
</feature>
<feature type="compositionally biased region" description="Low complexity" evidence="1">
    <location>
        <begin position="16"/>
        <end position="28"/>
    </location>
</feature>
<keyword evidence="3" id="KW-1185">Reference proteome</keyword>
<name>A0A1W2TQP7_ROSNE</name>
<feature type="region of interest" description="Disordered" evidence="1">
    <location>
        <begin position="1"/>
        <end position="58"/>
    </location>
</feature>
<organism evidence="2">
    <name type="scientific">Rosellinia necatrix</name>
    <name type="common">White root-rot fungus</name>
    <dbReference type="NCBI Taxonomy" id="77044"/>
    <lineage>
        <taxon>Eukaryota</taxon>
        <taxon>Fungi</taxon>
        <taxon>Dikarya</taxon>
        <taxon>Ascomycota</taxon>
        <taxon>Pezizomycotina</taxon>
        <taxon>Sordariomycetes</taxon>
        <taxon>Xylariomycetidae</taxon>
        <taxon>Xylariales</taxon>
        <taxon>Xylariaceae</taxon>
        <taxon>Rosellinia</taxon>
    </lineage>
</organism>
<dbReference type="OrthoDB" id="3439027at2759"/>
<dbReference type="OMA" id="PHSWREP"/>
<gene>
    <name evidence="2" type="ORF">SAMD00023353_4700250</name>
</gene>
<evidence type="ECO:0000313" key="2">
    <source>
        <dbReference type="EMBL" id="GAP90775.1"/>
    </source>
</evidence>
<feature type="compositionally biased region" description="Acidic residues" evidence="1">
    <location>
        <begin position="34"/>
        <end position="49"/>
    </location>
</feature>
<dbReference type="AlphaFoldDB" id="A0A1W2TQP7"/>
<sequence>MPLLPSDALNAVHRQSWPPSGLWPSSPSRFPPALDEDKDGLSTDDEDLDIPPRPENPLKYFLTPATPGDDDLEFEFDFDAGIEDSNSPRQIVRSVSPSTLDGLRRYKAKSKEGDCAILEDDDDDEEEEDYIRFAPQQSLPFGLDDCLDHPRHGSPSHTHSQSTDNLLSPSSFHVGSPRSRLAKPFSPPPRRIIRGRPTARTLQRRHSWREPSPDVWSIDEEPEKETRSEMGLSIEDLDDGLEKKTQPIDIPAAKPRKKVRFVLPAKEL</sequence>
<accession>A0A1W2TQP7</accession>
<dbReference type="Proteomes" id="UP000054516">
    <property type="component" value="Unassembled WGS sequence"/>
</dbReference>
<feature type="compositionally biased region" description="Polar residues" evidence="1">
    <location>
        <begin position="155"/>
        <end position="173"/>
    </location>
</feature>
<dbReference type="EMBL" id="DF977492">
    <property type="protein sequence ID" value="GAP90775.1"/>
    <property type="molecule type" value="Genomic_DNA"/>
</dbReference>
<evidence type="ECO:0000313" key="3">
    <source>
        <dbReference type="Proteomes" id="UP000054516"/>
    </source>
</evidence>
<feature type="region of interest" description="Disordered" evidence="1">
    <location>
        <begin position="110"/>
        <end position="250"/>
    </location>
</feature>
<reference evidence="2" key="1">
    <citation type="submission" date="2016-03" db="EMBL/GenBank/DDBJ databases">
        <title>Draft genome sequence of Rosellinia necatrix.</title>
        <authorList>
            <person name="Kanematsu S."/>
        </authorList>
    </citation>
    <scope>NUCLEOTIDE SEQUENCE [LARGE SCALE GENOMIC DNA]</scope>
    <source>
        <strain evidence="2">W97</strain>
    </source>
</reference>
<proteinExistence type="predicted"/>